<comment type="caution">
    <text evidence="9">The sequence shown here is derived from an EMBL/GenBank/DDBJ whole genome shotgun (WGS) entry which is preliminary data.</text>
</comment>
<feature type="transmembrane region" description="Helical" evidence="7">
    <location>
        <begin position="242"/>
        <end position="259"/>
    </location>
</feature>
<keyword evidence="10" id="KW-1185">Reference proteome</keyword>
<feature type="transmembrane region" description="Helical" evidence="7">
    <location>
        <begin position="33"/>
        <end position="52"/>
    </location>
</feature>
<dbReference type="RefSeq" id="WP_116065876.1">
    <property type="nucleotide sequence ID" value="NZ_QRDZ01000061.1"/>
</dbReference>
<dbReference type="PANTHER" id="PTHR30193">
    <property type="entry name" value="ABC TRANSPORTER PERMEASE PROTEIN"/>
    <property type="match status" value="1"/>
</dbReference>
<feature type="transmembrane region" description="Helical" evidence="7">
    <location>
        <begin position="104"/>
        <end position="128"/>
    </location>
</feature>
<feature type="transmembrane region" description="Helical" evidence="7">
    <location>
        <begin position="202"/>
        <end position="221"/>
    </location>
</feature>
<dbReference type="OrthoDB" id="9785836at2"/>
<evidence type="ECO:0000313" key="10">
    <source>
        <dbReference type="Proteomes" id="UP000256977"/>
    </source>
</evidence>
<dbReference type="InterPro" id="IPR051393">
    <property type="entry name" value="ABC_transporter_permease"/>
</dbReference>
<dbReference type="InterPro" id="IPR000515">
    <property type="entry name" value="MetI-like"/>
</dbReference>
<sequence length="332" mass="37534">MEQASAAAQTPPTRPALRKKPARLGRGHFRRFGAFYVMMAPTIVFLLINNYIPMVGSLIAFKNIKFAPGETLFESFLRSPWVGLFNFEFLFKTSDAWLITRNTVLYNAVFIVLNTVIGIAFAIMFNSMKNRFLAKFHQTTMFLPFFMSMVIVSYLVYAFLNNELGLMNKVILPLFGANAVEWYSDPKWWPLILPLVNTWKGIGYYAIIFMAAIIGIDDEYYEAATIDGASKWKQITAITIPLIRPVIIVMVLLQVGRIFNADFGLFWQVTRNAGAIYDTTRVIDTYVYQSFINAGDIGMSSAAGLYQAVVGFLLVFTANLVIRKISKDDALF</sequence>
<evidence type="ECO:0000313" key="9">
    <source>
        <dbReference type="EMBL" id="RED51860.1"/>
    </source>
</evidence>
<dbReference type="InterPro" id="IPR035906">
    <property type="entry name" value="MetI-like_sf"/>
</dbReference>
<dbReference type="Pfam" id="PF00528">
    <property type="entry name" value="BPD_transp_1"/>
    <property type="match status" value="1"/>
</dbReference>
<evidence type="ECO:0000259" key="8">
    <source>
        <dbReference type="PROSITE" id="PS50928"/>
    </source>
</evidence>
<keyword evidence="4 7" id="KW-0812">Transmembrane</keyword>
<feature type="transmembrane region" description="Helical" evidence="7">
    <location>
        <begin position="304"/>
        <end position="322"/>
    </location>
</feature>
<protein>
    <submittedName>
        <fullName evidence="9">Putative aldouronate transport system permease protein</fullName>
    </submittedName>
</protein>
<evidence type="ECO:0000256" key="2">
    <source>
        <dbReference type="ARBA" id="ARBA00022448"/>
    </source>
</evidence>
<evidence type="ECO:0000256" key="3">
    <source>
        <dbReference type="ARBA" id="ARBA00022475"/>
    </source>
</evidence>
<evidence type="ECO:0000256" key="6">
    <source>
        <dbReference type="ARBA" id="ARBA00023136"/>
    </source>
</evidence>
<feature type="transmembrane region" description="Helical" evidence="7">
    <location>
        <begin position="140"/>
        <end position="160"/>
    </location>
</feature>
<accession>A0A3D9HQV9</accession>
<dbReference type="EMBL" id="QRDZ01000061">
    <property type="protein sequence ID" value="RED51860.1"/>
    <property type="molecule type" value="Genomic_DNA"/>
</dbReference>
<proteinExistence type="inferred from homology"/>
<gene>
    <name evidence="9" type="ORF">DFP98_16111</name>
</gene>
<reference evidence="9 10" key="1">
    <citation type="submission" date="2018-07" db="EMBL/GenBank/DDBJ databases">
        <title>Genomic Encyclopedia of Type Strains, Phase III (KMG-III): the genomes of soil and plant-associated and newly described type strains.</title>
        <authorList>
            <person name="Whitman W."/>
        </authorList>
    </citation>
    <scope>NUCLEOTIDE SEQUENCE [LARGE SCALE GENOMIC DNA]</scope>
    <source>
        <strain evidence="9 10">CECT 7287</strain>
    </source>
</reference>
<dbReference type="GO" id="GO:0055085">
    <property type="term" value="P:transmembrane transport"/>
    <property type="evidence" value="ECO:0007669"/>
    <property type="project" value="InterPro"/>
</dbReference>
<keyword evidence="5 7" id="KW-1133">Transmembrane helix</keyword>
<dbReference type="Proteomes" id="UP000256977">
    <property type="component" value="Unassembled WGS sequence"/>
</dbReference>
<evidence type="ECO:0000256" key="1">
    <source>
        <dbReference type="ARBA" id="ARBA00004651"/>
    </source>
</evidence>
<organism evidence="9 10">
    <name type="scientific">Cohnella phaseoli</name>
    <dbReference type="NCBI Taxonomy" id="456490"/>
    <lineage>
        <taxon>Bacteria</taxon>
        <taxon>Bacillati</taxon>
        <taxon>Bacillota</taxon>
        <taxon>Bacilli</taxon>
        <taxon>Bacillales</taxon>
        <taxon>Paenibacillaceae</taxon>
        <taxon>Cohnella</taxon>
    </lineage>
</organism>
<dbReference type="SUPFAM" id="SSF161098">
    <property type="entry name" value="MetI-like"/>
    <property type="match status" value="1"/>
</dbReference>
<dbReference type="PROSITE" id="PS50928">
    <property type="entry name" value="ABC_TM1"/>
    <property type="match status" value="1"/>
</dbReference>
<comment type="similarity">
    <text evidence="7">Belongs to the binding-protein-dependent transport system permease family.</text>
</comment>
<comment type="subcellular location">
    <subcellularLocation>
        <location evidence="1 7">Cell membrane</location>
        <topology evidence="1 7">Multi-pass membrane protein</topology>
    </subcellularLocation>
</comment>
<keyword evidence="3" id="KW-1003">Cell membrane</keyword>
<name>A0A3D9HQV9_9BACL</name>
<dbReference type="PANTHER" id="PTHR30193:SF44">
    <property type="entry name" value="LACTOSE TRANSPORT SYSTEM PERMEASE PROTEIN LACF"/>
    <property type="match status" value="1"/>
</dbReference>
<feature type="domain" description="ABC transmembrane type-1" evidence="8">
    <location>
        <begin position="100"/>
        <end position="318"/>
    </location>
</feature>
<dbReference type="CDD" id="cd06261">
    <property type="entry name" value="TM_PBP2"/>
    <property type="match status" value="1"/>
</dbReference>
<dbReference type="GO" id="GO:0005886">
    <property type="term" value="C:plasma membrane"/>
    <property type="evidence" value="ECO:0007669"/>
    <property type="project" value="UniProtKB-SubCell"/>
</dbReference>
<evidence type="ECO:0000256" key="5">
    <source>
        <dbReference type="ARBA" id="ARBA00022989"/>
    </source>
</evidence>
<dbReference type="Gene3D" id="1.10.3720.10">
    <property type="entry name" value="MetI-like"/>
    <property type="match status" value="1"/>
</dbReference>
<evidence type="ECO:0000256" key="4">
    <source>
        <dbReference type="ARBA" id="ARBA00022692"/>
    </source>
</evidence>
<dbReference type="AlphaFoldDB" id="A0A3D9HQV9"/>
<keyword evidence="6 7" id="KW-0472">Membrane</keyword>
<keyword evidence="2 7" id="KW-0813">Transport</keyword>
<evidence type="ECO:0000256" key="7">
    <source>
        <dbReference type="RuleBase" id="RU363032"/>
    </source>
</evidence>